<comment type="subcellular location">
    <subcellularLocation>
        <location evidence="2">Secreted</location>
    </subcellularLocation>
</comment>
<dbReference type="InterPro" id="IPR050288">
    <property type="entry name" value="Cellulose_deg_GH3"/>
</dbReference>
<evidence type="ECO:0000256" key="1">
    <source>
        <dbReference type="ARBA" id="ARBA00000448"/>
    </source>
</evidence>
<dbReference type="Gene3D" id="3.20.20.300">
    <property type="entry name" value="Glycoside hydrolase, family 3, N-terminal domain"/>
    <property type="match status" value="1"/>
</dbReference>
<dbReference type="GO" id="GO:0005576">
    <property type="term" value="C:extracellular region"/>
    <property type="evidence" value="ECO:0007669"/>
    <property type="project" value="UniProtKB-SubCell"/>
</dbReference>
<reference evidence="16" key="1">
    <citation type="submission" date="2021-03" db="EMBL/GenBank/DDBJ databases">
        <authorList>
            <person name="Tagirdzhanova G."/>
        </authorList>
    </citation>
    <scope>NUCLEOTIDE SEQUENCE</scope>
</reference>
<dbReference type="PRINTS" id="PR00133">
    <property type="entry name" value="GLHYDRLASE3"/>
</dbReference>
<dbReference type="SUPFAM" id="SSF52279">
    <property type="entry name" value="Beta-D-glucan exohydrolase, C-terminal domain"/>
    <property type="match status" value="1"/>
</dbReference>
<dbReference type="PANTHER" id="PTHR42715:SF28">
    <property type="entry name" value="BETA-GLUCOSIDASE L-RELATED"/>
    <property type="match status" value="1"/>
</dbReference>
<evidence type="ECO:0000313" key="16">
    <source>
        <dbReference type="EMBL" id="CAF9928765.1"/>
    </source>
</evidence>
<dbReference type="FunFam" id="3.20.20.300:FF:000002">
    <property type="entry name" value="Probable beta-glucosidase"/>
    <property type="match status" value="1"/>
</dbReference>
<keyword evidence="7 14" id="KW-0732">Signal</keyword>
<feature type="domain" description="Fibronectin type III-like" evidence="15">
    <location>
        <begin position="661"/>
        <end position="731"/>
    </location>
</feature>
<evidence type="ECO:0000313" key="17">
    <source>
        <dbReference type="Proteomes" id="UP000664169"/>
    </source>
</evidence>
<keyword evidence="6" id="KW-0964">Secreted</keyword>
<comment type="caution">
    <text evidence="16">The sequence shown here is derived from an EMBL/GenBank/DDBJ whole genome shotgun (WGS) entry which is preliminary data.</text>
</comment>
<keyword evidence="17" id="KW-1185">Reference proteome</keyword>
<evidence type="ECO:0000259" key="15">
    <source>
        <dbReference type="SMART" id="SM01217"/>
    </source>
</evidence>
<dbReference type="SUPFAM" id="SSF51445">
    <property type="entry name" value="(Trans)glycosidases"/>
    <property type="match status" value="1"/>
</dbReference>
<feature type="signal peptide" evidence="14">
    <location>
        <begin position="1"/>
        <end position="18"/>
    </location>
</feature>
<dbReference type="InterPro" id="IPR001764">
    <property type="entry name" value="Glyco_hydro_3_N"/>
</dbReference>
<dbReference type="InterPro" id="IPR002772">
    <property type="entry name" value="Glyco_hydro_3_C"/>
</dbReference>
<evidence type="ECO:0000256" key="12">
    <source>
        <dbReference type="ARBA" id="ARBA00023295"/>
    </source>
</evidence>
<dbReference type="InterPro" id="IPR036962">
    <property type="entry name" value="Glyco_hydro_3_N_sf"/>
</dbReference>
<dbReference type="EC" id="3.2.1.21" evidence="5"/>
<dbReference type="AlphaFoldDB" id="A0A8H3IPP3"/>
<feature type="chain" id="PRO_5034308434" description="beta-glucosidase" evidence="14">
    <location>
        <begin position="19"/>
        <end position="740"/>
    </location>
</feature>
<keyword evidence="9" id="KW-0136">Cellulose degradation</keyword>
<evidence type="ECO:0000256" key="7">
    <source>
        <dbReference type="ARBA" id="ARBA00022729"/>
    </source>
</evidence>
<evidence type="ECO:0000256" key="13">
    <source>
        <dbReference type="ARBA" id="ARBA00023326"/>
    </source>
</evidence>
<accession>A0A8H3IPP3</accession>
<dbReference type="EMBL" id="CAJPDQ010000030">
    <property type="protein sequence ID" value="CAF9928765.1"/>
    <property type="molecule type" value="Genomic_DNA"/>
</dbReference>
<dbReference type="Proteomes" id="UP000664169">
    <property type="component" value="Unassembled WGS sequence"/>
</dbReference>
<dbReference type="FunFam" id="3.40.50.1700:FF:000003">
    <property type="entry name" value="Probable beta-glucosidase"/>
    <property type="match status" value="1"/>
</dbReference>
<dbReference type="InterPro" id="IPR036881">
    <property type="entry name" value="Glyco_hydro_3_C_sf"/>
</dbReference>
<evidence type="ECO:0000256" key="5">
    <source>
        <dbReference type="ARBA" id="ARBA00012744"/>
    </source>
</evidence>
<keyword evidence="12" id="KW-0326">Glycosidase</keyword>
<dbReference type="Pfam" id="PF00933">
    <property type="entry name" value="Glyco_hydro_3"/>
    <property type="match status" value="1"/>
</dbReference>
<comment type="pathway">
    <text evidence="3">Glycan metabolism; cellulose degradation.</text>
</comment>
<keyword evidence="8" id="KW-0378">Hydrolase</keyword>
<keyword evidence="11" id="KW-0119">Carbohydrate metabolism</keyword>
<dbReference type="InterPro" id="IPR026891">
    <property type="entry name" value="Fn3-like"/>
</dbReference>
<dbReference type="OrthoDB" id="434at2759"/>
<dbReference type="PANTHER" id="PTHR42715">
    <property type="entry name" value="BETA-GLUCOSIDASE"/>
    <property type="match status" value="1"/>
</dbReference>
<evidence type="ECO:0000256" key="4">
    <source>
        <dbReference type="ARBA" id="ARBA00005336"/>
    </source>
</evidence>
<evidence type="ECO:0000256" key="9">
    <source>
        <dbReference type="ARBA" id="ARBA00023001"/>
    </source>
</evidence>
<evidence type="ECO:0000256" key="6">
    <source>
        <dbReference type="ARBA" id="ARBA00022525"/>
    </source>
</evidence>
<gene>
    <name evidence="16" type="ORF">GOMPHAMPRED_005234</name>
</gene>
<keyword evidence="10" id="KW-0325">Glycoprotein</keyword>
<dbReference type="Pfam" id="PF01915">
    <property type="entry name" value="Glyco_hydro_3_C"/>
    <property type="match status" value="1"/>
</dbReference>
<dbReference type="GO" id="GO:0030245">
    <property type="term" value="P:cellulose catabolic process"/>
    <property type="evidence" value="ECO:0007669"/>
    <property type="project" value="UniProtKB-KW"/>
</dbReference>
<dbReference type="FunFam" id="2.60.40.10:FF:000757">
    <property type="entry name" value="Beta-glucosidase G"/>
    <property type="match status" value="1"/>
</dbReference>
<keyword evidence="13" id="KW-0624">Polysaccharide degradation</keyword>
<organism evidence="16 17">
    <name type="scientific">Gomphillus americanus</name>
    <dbReference type="NCBI Taxonomy" id="1940652"/>
    <lineage>
        <taxon>Eukaryota</taxon>
        <taxon>Fungi</taxon>
        <taxon>Dikarya</taxon>
        <taxon>Ascomycota</taxon>
        <taxon>Pezizomycotina</taxon>
        <taxon>Lecanoromycetes</taxon>
        <taxon>OSLEUM clade</taxon>
        <taxon>Ostropomycetidae</taxon>
        <taxon>Ostropales</taxon>
        <taxon>Graphidaceae</taxon>
        <taxon>Gomphilloideae</taxon>
        <taxon>Gomphillus</taxon>
    </lineage>
</organism>
<dbReference type="InterPro" id="IPR013783">
    <property type="entry name" value="Ig-like_fold"/>
</dbReference>
<dbReference type="SMART" id="SM01217">
    <property type="entry name" value="Fn3_like"/>
    <property type="match status" value="1"/>
</dbReference>
<evidence type="ECO:0000256" key="8">
    <source>
        <dbReference type="ARBA" id="ARBA00022801"/>
    </source>
</evidence>
<sequence>MLNLAWATILLLADIASASPPSGSGLGDWGPAYTKAKAALAKLSLSDKVGLVTGVTWEGGSCVGNTSPASKIGYPSLCLQDSPLGVRFVNGSTTAWPAGIHVGATWDRSLLNARGAAMGAESKGVGVNVQLGPVAGPLGKIAEAGRNWEGFTNDPYLSGIAMQQTIRGMQSSGVQACAKHFILNEQELNRQSMSGNADDRTLHELYIWPFADAIYNGAASVMCSYNQVNGTFACESEKVMQILKGELNFQGFVVSDWNAQSSTVNSAVSGLDMTMPGSDFNSPPGSIYWGQNLINAVNSGSVPQSRVDDMVTRILASWYRLGQDQNYPPVLFNSFNGGNGAPDVKGDHGTLARTIAGDGIVLLKNSKNALPLSKPKSIALVGQDAIVNPAGANACSDRGCDTGLMAMGWGSGTSEFPYLVAPYDAISAQSKIDGTKVILSSTDSTASGAQAAAQADVAMVFINADSGEGYISVQNVPGDTSAGDRNNLNAWHNGDQLVAAVAAVNKNTIVVVHSVGPIILENILAQPNVTAVVFSGPAGEESGNGLADIIYGRKSPSGKLPYTIAKKATDYNTAVVPGNDPYTEGLFIDYRHFDQAGITPRYEFGYGLSYTTFSYSNLKTNFYDHSAGNTKPIPGGKQGDFDNVATVTMTVTNTGKVAGAEISQLYIGLPSSAPTSPPKQLRGFHKNLIQPGKSQDVTFILRRRDLSYWDVPSQSWKVPSGTFNVYVGASSRDIRLKGTM</sequence>
<dbReference type="InterPro" id="IPR017853">
    <property type="entry name" value="GH"/>
</dbReference>
<dbReference type="GO" id="GO:0008422">
    <property type="term" value="F:beta-glucosidase activity"/>
    <property type="evidence" value="ECO:0007669"/>
    <property type="project" value="UniProtKB-EC"/>
</dbReference>
<dbReference type="Pfam" id="PF14310">
    <property type="entry name" value="Fn3-like"/>
    <property type="match status" value="1"/>
</dbReference>
<protein>
    <recommendedName>
        <fullName evidence="5">beta-glucosidase</fullName>
        <ecNumber evidence="5">3.2.1.21</ecNumber>
    </recommendedName>
</protein>
<comment type="catalytic activity">
    <reaction evidence="1">
        <text>Hydrolysis of terminal, non-reducing beta-D-glucosyl residues with release of beta-D-glucose.</text>
        <dbReference type="EC" id="3.2.1.21"/>
    </reaction>
</comment>
<name>A0A8H3IPP3_9LECA</name>
<evidence type="ECO:0000256" key="2">
    <source>
        <dbReference type="ARBA" id="ARBA00004613"/>
    </source>
</evidence>
<evidence type="ECO:0000256" key="11">
    <source>
        <dbReference type="ARBA" id="ARBA00023277"/>
    </source>
</evidence>
<evidence type="ECO:0000256" key="10">
    <source>
        <dbReference type="ARBA" id="ARBA00023180"/>
    </source>
</evidence>
<dbReference type="Gene3D" id="2.60.40.10">
    <property type="entry name" value="Immunoglobulins"/>
    <property type="match status" value="1"/>
</dbReference>
<evidence type="ECO:0000256" key="3">
    <source>
        <dbReference type="ARBA" id="ARBA00004987"/>
    </source>
</evidence>
<comment type="similarity">
    <text evidence="4">Belongs to the glycosyl hydrolase 3 family.</text>
</comment>
<dbReference type="Gene3D" id="3.40.50.1700">
    <property type="entry name" value="Glycoside hydrolase family 3 C-terminal domain"/>
    <property type="match status" value="1"/>
</dbReference>
<proteinExistence type="inferred from homology"/>
<evidence type="ECO:0000256" key="14">
    <source>
        <dbReference type="SAM" id="SignalP"/>
    </source>
</evidence>